<dbReference type="Pfam" id="PF07470">
    <property type="entry name" value="Glyco_hydro_88"/>
    <property type="match status" value="1"/>
</dbReference>
<feature type="binding site" evidence="4">
    <location>
        <position position="175"/>
    </location>
    <ligand>
        <name>substrate</name>
    </ligand>
</feature>
<keyword evidence="1 5" id="KW-0378">Hydrolase</keyword>
<sequence length="398" mass="45768">MKNLTLLILSLILLVACKTENKFNVDTNLAYCKQQVEKSLPHLEKSDMMPRNIISDTIKSWHCTGIRDWTSGFWPGILWYTYESAKDTTILKEAERFSEALYPIVNYKADNHDLGFMLYCSLGNGYRLTQNHQYKEILLRGADSLAVLYNPKVGTINSWPGFNKKMNWHHNTIIDNMLNLEILYWAAKNGGSPKLAKIATHHAEITMNNHFREDFSTYHVIAYDTITGKKVAGVTHQGYSDSSMWARGQSWAIYGFTMCYRETKDPEFLKTAQKATERFFRDIPEDYIPYWDYDDPAIPNAPRDASAAAVTCSALIELSQYVDDPKEKDNYMQKAMKIIESLSSAEYQSRDKNNAFLLHATGHKPNNSEIEASIIYADYYYIEALIRLKQLNETGKLF</sequence>
<evidence type="ECO:0000313" key="5">
    <source>
        <dbReference type="EMBL" id="SBW03662.1"/>
    </source>
</evidence>
<feature type="binding site" evidence="4">
    <location>
        <position position="235"/>
    </location>
    <ligand>
        <name>substrate</name>
    </ligand>
</feature>
<dbReference type="AlphaFoldDB" id="A0A212JWD5"/>
<dbReference type="PANTHER" id="PTHR36845:SF1">
    <property type="entry name" value="HYDROLASE, PUTATIVE (AFU_ORTHOLOGUE AFUA_7G05090)-RELATED"/>
    <property type="match status" value="1"/>
</dbReference>
<dbReference type="PROSITE" id="PS51257">
    <property type="entry name" value="PROKAR_LIPOPROTEIN"/>
    <property type="match status" value="1"/>
</dbReference>
<evidence type="ECO:0000256" key="4">
    <source>
        <dbReference type="PIRSR" id="PIRSR610905-2"/>
    </source>
</evidence>
<name>A0A212JWD5_9BACT</name>
<evidence type="ECO:0000256" key="3">
    <source>
        <dbReference type="PIRSR" id="PIRSR610905-1"/>
    </source>
</evidence>
<organism evidence="5">
    <name type="scientific">uncultured Dysgonomonas sp</name>
    <dbReference type="NCBI Taxonomy" id="206096"/>
    <lineage>
        <taxon>Bacteria</taxon>
        <taxon>Pseudomonadati</taxon>
        <taxon>Bacteroidota</taxon>
        <taxon>Bacteroidia</taxon>
        <taxon>Bacteroidales</taxon>
        <taxon>Dysgonomonadaceae</taxon>
        <taxon>Dysgonomonas</taxon>
        <taxon>environmental samples</taxon>
    </lineage>
</organism>
<comment type="similarity">
    <text evidence="2">Belongs to the glycosyl hydrolase 88 family.</text>
</comment>
<dbReference type="Gene3D" id="1.50.10.10">
    <property type="match status" value="1"/>
</dbReference>
<dbReference type="PANTHER" id="PTHR36845">
    <property type="entry name" value="HYDROLASE, PUTATIVE (AFU_ORTHOLOGUE AFUA_7G05090)-RELATED"/>
    <property type="match status" value="1"/>
</dbReference>
<evidence type="ECO:0000256" key="1">
    <source>
        <dbReference type="ARBA" id="ARBA00022801"/>
    </source>
</evidence>
<dbReference type="InterPro" id="IPR010905">
    <property type="entry name" value="Glyco_hydro_88"/>
</dbReference>
<dbReference type="GO" id="GO:0000272">
    <property type="term" value="P:polysaccharide catabolic process"/>
    <property type="evidence" value="ECO:0007669"/>
    <property type="project" value="TreeGrafter"/>
</dbReference>
<proteinExistence type="inferred from homology"/>
<dbReference type="InterPro" id="IPR012341">
    <property type="entry name" value="6hp_glycosidase-like_sf"/>
</dbReference>
<feature type="active site" description="Nucleophile" evidence="3">
    <location>
        <position position="113"/>
    </location>
</feature>
<feature type="binding site" evidence="4">
    <location>
        <position position="251"/>
    </location>
    <ligand>
        <name>substrate</name>
    </ligand>
</feature>
<dbReference type="InterPro" id="IPR008928">
    <property type="entry name" value="6-hairpin_glycosidase_sf"/>
</dbReference>
<protein>
    <submittedName>
        <fullName evidence="5">Glucuronyl hydrolase</fullName>
    </submittedName>
</protein>
<accession>A0A212JWD5</accession>
<dbReference type="SUPFAM" id="SSF48208">
    <property type="entry name" value="Six-hairpin glycosidases"/>
    <property type="match status" value="1"/>
</dbReference>
<feature type="binding site" evidence="4">
    <location>
        <position position="113"/>
    </location>
    <ligand>
        <name>substrate</name>
    </ligand>
</feature>
<dbReference type="EMBL" id="FLUM01000003">
    <property type="protein sequence ID" value="SBW03662.1"/>
    <property type="molecule type" value="Genomic_DNA"/>
</dbReference>
<dbReference type="InterPro" id="IPR052369">
    <property type="entry name" value="UG_Glycosaminoglycan_Hydrolase"/>
</dbReference>
<reference evidence="5" key="1">
    <citation type="submission" date="2016-04" db="EMBL/GenBank/DDBJ databases">
        <authorList>
            <person name="Evans L.H."/>
            <person name="Alamgir A."/>
            <person name="Owens N."/>
            <person name="Weber N.D."/>
            <person name="Virtaneva K."/>
            <person name="Barbian K."/>
            <person name="Babar A."/>
            <person name="Rosenke K."/>
        </authorList>
    </citation>
    <scope>NUCLEOTIDE SEQUENCE</scope>
    <source>
        <strain evidence="5">86-1</strain>
    </source>
</reference>
<feature type="active site" description="Proton donor" evidence="3">
    <location>
        <position position="175"/>
    </location>
</feature>
<gene>
    <name evidence="5" type="ORF">KL86DYS1_30635</name>
</gene>
<dbReference type="RefSeq" id="WP_296942633.1">
    <property type="nucleotide sequence ID" value="NZ_LT599032.1"/>
</dbReference>
<feature type="binding site" evidence="4">
    <location>
        <position position="247"/>
    </location>
    <ligand>
        <name>substrate</name>
    </ligand>
</feature>
<feature type="binding site" evidence="4">
    <location>
        <position position="233"/>
    </location>
    <ligand>
        <name>substrate</name>
    </ligand>
</feature>
<dbReference type="GO" id="GO:0052757">
    <property type="term" value="F:chondroitin hydrolase activity"/>
    <property type="evidence" value="ECO:0007669"/>
    <property type="project" value="TreeGrafter"/>
</dbReference>
<evidence type="ECO:0000256" key="2">
    <source>
        <dbReference type="ARBA" id="ARBA00038358"/>
    </source>
</evidence>